<evidence type="ECO:0008006" key="3">
    <source>
        <dbReference type="Google" id="ProtNLM"/>
    </source>
</evidence>
<reference evidence="1" key="1">
    <citation type="journal article" date="2014" name="Int. J. Syst. Evol. Microbiol.">
        <title>Complete genome sequence of Corynebacterium casei LMG S-19264T (=DSM 44701T), isolated from a smear-ripened cheese.</title>
        <authorList>
            <consortium name="US DOE Joint Genome Institute (JGI-PGF)"/>
            <person name="Walter F."/>
            <person name="Albersmeier A."/>
            <person name="Kalinowski J."/>
            <person name="Ruckert C."/>
        </authorList>
    </citation>
    <scope>NUCLEOTIDE SEQUENCE</scope>
    <source>
        <strain evidence="1">JCM 17251</strain>
    </source>
</reference>
<dbReference type="AlphaFoldDB" id="A0A917XY10"/>
<dbReference type="EMBL" id="BMOS01000009">
    <property type="protein sequence ID" value="GGN56416.1"/>
    <property type="molecule type" value="Genomic_DNA"/>
</dbReference>
<gene>
    <name evidence="1" type="ORF">GCM10007971_16280</name>
</gene>
<organism evidence="1 2">
    <name type="scientific">Oceanobacillus indicireducens</name>
    <dbReference type="NCBI Taxonomy" id="1004261"/>
    <lineage>
        <taxon>Bacteria</taxon>
        <taxon>Bacillati</taxon>
        <taxon>Bacillota</taxon>
        <taxon>Bacilli</taxon>
        <taxon>Bacillales</taxon>
        <taxon>Bacillaceae</taxon>
        <taxon>Oceanobacillus</taxon>
    </lineage>
</organism>
<sequence length="263" mass="30979">MSNSVNEILRFKKAIEEKIRYDFLWKNIQKPVIEDDKLFILSNLVPINSALPHTKRDAYIVTTMLVQIALDTHELVNESKADESTEENLSRQLHVLAGDYYSGLYYYLLSQIDEFDFIHKLASAIKAINELKMKLYYQEFASLNEYIDLKVQINTLLLKTVAAYFKHDEFVDNITQWFYISTLQEEKERVMADEIVLNSLLDVKRSNTYMNKEDKFRHILHKEWLILQQGLKQLPHSSGEIYNYFKQRRADHVAMKASNVEEG</sequence>
<accession>A0A917XY10</accession>
<comment type="caution">
    <text evidence="1">The sequence shown here is derived from an EMBL/GenBank/DDBJ whole genome shotgun (WGS) entry which is preliminary data.</text>
</comment>
<dbReference type="RefSeq" id="WP_188856767.1">
    <property type="nucleotide sequence ID" value="NZ_BMOS01000009.1"/>
</dbReference>
<protein>
    <recommendedName>
        <fullName evidence="3">Heptaprenyl diphosphate synthase</fullName>
    </recommendedName>
</protein>
<evidence type="ECO:0000313" key="1">
    <source>
        <dbReference type="EMBL" id="GGN56416.1"/>
    </source>
</evidence>
<dbReference type="GO" id="GO:0009234">
    <property type="term" value="P:menaquinone biosynthetic process"/>
    <property type="evidence" value="ECO:0007669"/>
    <property type="project" value="InterPro"/>
</dbReference>
<dbReference type="InterPro" id="IPR009920">
    <property type="entry name" value="HEPPP_synth_su1"/>
</dbReference>
<dbReference type="Pfam" id="PF07307">
    <property type="entry name" value="HEPPP_synt_1"/>
    <property type="match status" value="1"/>
</dbReference>
<keyword evidence="2" id="KW-1185">Reference proteome</keyword>
<evidence type="ECO:0000313" key="2">
    <source>
        <dbReference type="Proteomes" id="UP000624041"/>
    </source>
</evidence>
<dbReference type="Proteomes" id="UP000624041">
    <property type="component" value="Unassembled WGS sequence"/>
</dbReference>
<dbReference type="Gene3D" id="1.20.120.1450">
    <property type="match status" value="1"/>
</dbReference>
<proteinExistence type="predicted"/>
<reference evidence="1" key="2">
    <citation type="submission" date="2020-09" db="EMBL/GenBank/DDBJ databases">
        <authorList>
            <person name="Sun Q."/>
            <person name="Ohkuma M."/>
        </authorList>
    </citation>
    <scope>NUCLEOTIDE SEQUENCE</scope>
    <source>
        <strain evidence="1">JCM 17251</strain>
    </source>
</reference>
<name>A0A917XY10_9BACI</name>